<feature type="region of interest" description="Disordered" evidence="5">
    <location>
        <begin position="1"/>
        <end position="22"/>
    </location>
</feature>
<feature type="domain" description="PAC" evidence="8">
    <location>
        <begin position="460"/>
        <end position="510"/>
    </location>
</feature>
<feature type="coiled-coil region" evidence="4">
    <location>
        <begin position="501"/>
        <end position="528"/>
    </location>
</feature>
<keyword evidence="1" id="KW-0808">Transferase</keyword>
<evidence type="ECO:0000256" key="5">
    <source>
        <dbReference type="SAM" id="MobiDB-lite"/>
    </source>
</evidence>
<dbReference type="InterPro" id="IPR000014">
    <property type="entry name" value="PAS"/>
</dbReference>
<dbReference type="InterPro" id="IPR000700">
    <property type="entry name" value="PAS-assoc_C"/>
</dbReference>
<evidence type="ECO:0000259" key="8">
    <source>
        <dbReference type="PROSITE" id="PS50113"/>
    </source>
</evidence>
<dbReference type="Pfam" id="PF02518">
    <property type="entry name" value="HATPase_c"/>
    <property type="match status" value="1"/>
</dbReference>
<keyword evidence="10" id="KW-1185">Reference proteome</keyword>
<feature type="coiled-coil region" evidence="4">
    <location>
        <begin position="210"/>
        <end position="262"/>
    </location>
</feature>
<dbReference type="PROSITE" id="PS50113">
    <property type="entry name" value="PAC"/>
    <property type="match status" value="2"/>
</dbReference>
<dbReference type="PANTHER" id="PTHR24421">
    <property type="entry name" value="NITRATE/NITRITE SENSOR PROTEIN NARX-RELATED"/>
    <property type="match status" value="1"/>
</dbReference>
<dbReference type="SMART" id="SM00387">
    <property type="entry name" value="HATPase_c"/>
    <property type="match status" value="1"/>
</dbReference>
<feature type="domain" description="PAC" evidence="8">
    <location>
        <begin position="337"/>
        <end position="387"/>
    </location>
</feature>
<dbReference type="InterPro" id="IPR050482">
    <property type="entry name" value="Sensor_HK_TwoCompSys"/>
</dbReference>
<evidence type="ECO:0000256" key="4">
    <source>
        <dbReference type="SAM" id="Coils"/>
    </source>
</evidence>
<dbReference type="InterPro" id="IPR003594">
    <property type="entry name" value="HATPase_dom"/>
</dbReference>
<dbReference type="InterPro" id="IPR005467">
    <property type="entry name" value="His_kinase_dom"/>
</dbReference>
<accession>A0ABZ2J4P9</accession>
<evidence type="ECO:0000259" key="7">
    <source>
        <dbReference type="PROSITE" id="PS50112"/>
    </source>
</evidence>
<reference evidence="9 10" key="1">
    <citation type="submission" date="2024-03" db="EMBL/GenBank/DDBJ databases">
        <title>A Dehalogenimonas Isolated from Estuarine Sediments Dihaloeliminates Chlorinated Alkanes.</title>
        <authorList>
            <person name="Yang Y."/>
            <person name="Wang H."/>
        </authorList>
    </citation>
    <scope>NUCLEOTIDE SEQUENCE [LARGE SCALE GENOMIC DNA]</scope>
    <source>
        <strain evidence="9 10">W</strain>
    </source>
</reference>
<organism evidence="9 10">
    <name type="scientific">Candidatus Dehalogenimonas loeffleri</name>
    <dbReference type="NCBI Taxonomy" id="3127115"/>
    <lineage>
        <taxon>Bacteria</taxon>
        <taxon>Bacillati</taxon>
        <taxon>Chloroflexota</taxon>
        <taxon>Dehalococcoidia</taxon>
        <taxon>Dehalococcoidales</taxon>
        <taxon>Dehalococcoidaceae</taxon>
        <taxon>Dehalogenimonas</taxon>
    </lineage>
</organism>
<dbReference type="NCBIfam" id="TIGR00229">
    <property type="entry name" value="sensory_box"/>
    <property type="match status" value="2"/>
</dbReference>
<dbReference type="InterPro" id="IPR036890">
    <property type="entry name" value="HATPase_C_sf"/>
</dbReference>
<feature type="compositionally biased region" description="Polar residues" evidence="5">
    <location>
        <begin position="12"/>
        <end position="22"/>
    </location>
</feature>
<dbReference type="Gene3D" id="3.30.450.40">
    <property type="match status" value="1"/>
</dbReference>
<dbReference type="PROSITE" id="PS50109">
    <property type="entry name" value="HIS_KIN"/>
    <property type="match status" value="1"/>
</dbReference>
<proteinExistence type="predicted"/>
<sequence length="731" mass="81985">MVVARRPEFQRNESATTGGEVNTPINFSDAAQALKITNRFLEIANRHSTMQPLLDEFAAEIKAICSCEAIGIRVLDNKGNIPYQSCTGFSPEFYREESDISIHTETCVCPDVITGLRKPHLLPYYTGNGSFCMGSIARHRANNTQSVITKPGRGACRRSGYDTLVLVPIRQGDRVLGLFHLADPKPDMVPAEMVSLLEKVGLQLGTALVRVQIEEELQKYRCRLEDMVLQRTSELQRLNDKLTAESAERQRLTESLHQSEDKYRSLFNAASDAIFVHFPTSDNHAGKFAEVNEAACTMLGYTHEGIRQLRPSDIIDADKAPMTPEQAIIKLRKSGKQLLESAFITNNGNSLPVEINQHLFEFQGIPAVLTIARDITERKNLEAAMQESREKLRLMLNQMPCILWAMDTDLRYTSASGLGLKLTGRKPEDLVGKTIFEYSSSFSENSPLVKAFRKTIKGKSNVCEQTSMLNDRTMLVHMEPMYDTQNTICGIVGVSVDITETKRTETRLKTQEEKINQLIKAYIHAQDEEREWLSLEVHDRVIQPMSAVFQQLQGVLPAAEECSGVSHGLNRAIELTDEVIRETRAVMKELYPSTLGRYGLPKIISEELKHMKADIGCRVKFDLDSGYITVPLMEKTLYRLFHESLLNIRKYAAASHVSVALKQSDDYVTLRIADNGVGFEPENMPDKPGGLASMRRRTELLGGTFEIKSRPGMGTIIISHLPCNKQVLETT</sequence>
<dbReference type="SUPFAM" id="SSF55874">
    <property type="entry name" value="ATPase domain of HSP90 chaperone/DNA topoisomerase II/histidine kinase"/>
    <property type="match status" value="1"/>
</dbReference>
<dbReference type="Gene3D" id="3.30.450.20">
    <property type="entry name" value="PAS domain"/>
    <property type="match status" value="2"/>
</dbReference>
<dbReference type="EMBL" id="CP146612">
    <property type="protein sequence ID" value="WWX25867.1"/>
    <property type="molecule type" value="Genomic_DNA"/>
</dbReference>
<feature type="domain" description="Histidine kinase" evidence="6">
    <location>
        <begin position="536"/>
        <end position="725"/>
    </location>
</feature>
<dbReference type="InterPro" id="IPR035965">
    <property type="entry name" value="PAS-like_dom_sf"/>
</dbReference>
<evidence type="ECO:0000256" key="2">
    <source>
        <dbReference type="ARBA" id="ARBA00022777"/>
    </source>
</evidence>
<keyword evidence="2" id="KW-0418">Kinase</keyword>
<keyword evidence="3" id="KW-0902">Two-component regulatory system</keyword>
<protein>
    <submittedName>
        <fullName evidence="9">PAS domain S-box protein</fullName>
    </submittedName>
</protein>
<dbReference type="InterPro" id="IPR029016">
    <property type="entry name" value="GAF-like_dom_sf"/>
</dbReference>
<evidence type="ECO:0000313" key="10">
    <source>
        <dbReference type="Proteomes" id="UP001375370"/>
    </source>
</evidence>
<evidence type="ECO:0000313" key="9">
    <source>
        <dbReference type="EMBL" id="WWX25867.1"/>
    </source>
</evidence>
<gene>
    <name evidence="9" type="ORF">V8247_02535</name>
</gene>
<name>A0ABZ2J4P9_9CHLR</name>
<dbReference type="Gene3D" id="1.20.5.1930">
    <property type="match status" value="1"/>
</dbReference>
<dbReference type="Gene3D" id="3.30.565.10">
    <property type="entry name" value="Histidine kinase-like ATPase, C-terminal domain"/>
    <property type="match status" value="1"/>
</dbReference>
<dbReference type="CDD" id="cd00130">
    <property type="entry name" value="PAS"/>
    <property type="match status" value="2"/>
</dbReference>
<feature type="coiled-coil region" evidence="4">
    <location>
        <begin position="371"/>
        <end position="398"/>
    </location>
</feature>
<feature type="compositionally biased region" description="Basic and acidic residues" evidence="5">
    <location>
        <begin position="1"/>
        <end position="11"/>
    </location>
</feature>
<dbReference type="Proteomes" id="UP001375370">
    <property type="component" value="Chromosome"/>
</dbReference>
<dbReference type="SUPFAM" id="SSF55781">
    <property type="entry name" value="GAF domain-like"/>
    <property type="match status" value="1"/>
</dbReference>
<dbReference type="CDD" id="cd16917">
    <property type="entry name" value="HATPase_UhpB-NarQ-NarX-like"/>
    <property type="match status" value="1"/>
</dbReference>
<dbReference type="SUPFAM" id="SSF55785">
    <property type="entry name" value="PYP-like sensor domain (PAS domain)"/>
    <property type="match status" value="2"/>
</dbReference>
<dbReference type="RefSeq" id="WP_338738453.1">
    <property type="nucleotide sequence ID" value="NZ_CP146612.1"/>
</dbReference>
<dbReference type="Pfam" id="PF08448">
    <property type="entry name" value="PAS_4"/>
    <property type="match status" value="1"/>
</dbReference>
<dbReference type="SMART" id="SM00091">
    <property type="entry name" value="PAS"/>
    <property type="match status" value="2"/>
</dbReference>
<dbReference type="InterPro" id="IPR013656">
    <property type="entry name" value="PAS_4"/>
</dbReference>
<evidence type="ECO:0000259" key="6">
    <source>
        <dbReference type="PROSITE" id="PS50109"/>
    </source>
</evidence>
<evidence type="ECO:0000256" key="1">
    <source>
        <dbReference type="ARBA" id="ARBA00022679"/>
    </source>
</evidence>
<evidence type="ECO:0000256" key="3">
    <source>
        <dbReference type="ARBA" id="ARBA00023012"/>
    </source>
</evidence>
<feature type="domain" description="PAS" evidence="7">
    <location>
        <begin position="388"/>
        <end position="459"/>
    </location>
</feature>
<dbReference type="PROSITE" id="PS50112">
    <property type="entry name" value="PAS"/>
    <property type="match status" value="1"/>
</dbReference>
<keyword evidence="4" id="KW-0175">Coiled coil</keyword>
<dbReference type="Pfam" id="PF13426">
    <property type="entry name" value="PAS_9"/>
    <property type="match status" value="1"/>
</dbReference>